<sequence>MQITGNSQQDASQATQSSVMDDIENLSHFLNRTLTDARNDANGGPFTSSSSGWSNVSSSAFSTPPSSPPPGRSSSPDVNGDTIANGGNFYQAEEIGDINSTKFFEGNPEIRPDLKKILEDAKGCKGNLVANSGDYVKAKKMGNLSMTSYHMSPGGNSTKRLNEILELAKSVKGAVYANGGDVIEAETVESLTISSNLFSTRQTKNNPLKHDGGSNSTYNIAGHTKKNEAGSAKGNETFVNKRSSTALNTAANLNPRMDHSTLTPSTASDAKAGPYSGVGGGSRTSREIKTVFGGQGGCIIADKISGGTRSRENIEGVVSHRVHRDARTGAIMSSLGTVTRYVDGKPV</sequence>
<evidence type="ECO:0000256" key="1">
    <source>
        <dbReference type="SAM" id="MobiDB-lite"/>
    </source>
</evidence>
<feature type="region of interest" description="Disordered" evidence="1">
    <location>
        <begin position="1"/>
        <end position="22"/>
    </location>
</feature>
<name>A0AAU7QBI9_9GAMM</name>
<accession>A0AAU7QBI9</accession>
<dbReference type="AlphaFoldDB" id="A0AAU7QBI9"/>
<organism evidence="2">
    <name type="scientific">Acerihabitans sp. KWT182</name>
    <dbReference type="NCBI Taxonomy" id="3157919"/>
    <lineage>
        <taxon>Bacteria</taxon>
        <taxon>Pseudomonadati</taxon>
        <taxon>Pseudomonadota</taxon>
        <taxon>Gammaproteobacteria</taxon>
        <taxon>Enterobacterales</taxon>
        <taxon>Pectobacteriaceae</taxon>
        <taxon>Acerihabitans</taxon>
    </lineage>
</organism>
<dbReference type="EMBL" id="CP157947">
    <property type="protein sequence ID" value="XBS70262.1"/>
    <property type="molecule type" value="Genomic_DNA"/>
</dbReference>
<feature type="region of interest" description="Disordered" evidence="1">
    <location>
        <begin position="34"/>
        <end position="86"/>
    </location>
</feature>
<reference evidence="2" key="1">
    <citation type="submission" date="2024-06" db="EMBL/GenBank/DDBJ databases">
        <authorList>
            <person name="Coelho C."/>
            <person name="Bento M."/>
            <person name="Garcia E."/>
            <person name="Camelo A."/>
            <person name="Brandao I."/>
            <person name="Espirito Santo C."/>
            <person name="Trovao J."/>
            <person name="Verissimo A."/>
            <person name="Costa J."/>
            <person name="Tiago I."/>
        </authorList>
    </citation>
    <scope>NUCLEOTIDE SEQUENCE</scope>
    <source>
        <strain evidence="2">KWT182</strain>
    </source>
</reference>
<protein>
    <submittedName>
        <fullName evidence="2">Uncharacterized protein</fullName>
    </submittedName>
</protein>
<proteinExistence type="predicted"/>
<feature type="region of interest" description="Disordered" evidence="1">
    <location>
        <begin position="249"/>
        <end position="283"/>
    </location>
</feature>
<gene>
    <name evidence="2" type="ORF">ABK905_03035</name>
</gene>
<feature type="compositionally biased region" description="Low complexity" evidence="1">
    <location>
        <begin position="7"/>
        <end position="18"/>
    </location>
</feature>
<feature type="region of interest" description="Disordered" evidence="1">
    <location>
        <begin position="202"/>
        <end position="233"/>
    </location>
</feature>
<feature type="compositionally biased region" description="Low complexity" evidence="1">
    <location>
        <begin position="48"/>
        <end position="64"/>
    </location>
</feature>
<evidence type="ECO:0000313" key="2">
    <source>
        <dbReference type="EMBL" id="XBS70262.1"/>
    </source>
</evidence>